<evidence type="ECO:0000313" key="2">
    <source>
        <dbReference type="EMBL" id="OAM79326.1"/>
    </source>
</evidence>
<dbReference type="Gene3D" id="3.40.50.1820">
    <property type="entry name" value="alpha/beta hydrolase"/>
    <property type="match status" value="1"/>
</dbReference>
<sequence length="264" mass="28919">MAEQAGQFSREGCTLHYWISGPDDAPALVFSHGATLDNQSWAVQADALAETHRVIRWDLRGHGLSRPSSGAHSIDRFAADLIALLDHLGIGQAVLVGLSLGGYVSQAVAHDHPERVAALAVFDATNLYDTPLSGFMTAMMAQSSLLIGLFPWRRLIEMTARQSAVTPEAQDYIRQVVSQLTKPEYIAIWGAVQTGLRRDADYRFAGPTLLAMGDRDKVGVVDAGMRHWAKRWPGARFEIVPGAGHCSNQDNPEFVTQVLRDFLK</sequence>
<dbReference type="InterPro" id="IPR000073">
    <property type="entry name" value="AB_hydrolase_1"/>
</dbReference>
<evidence type="ECO:0000259" key="1">
    <source>
        <dbReference type="Pfam" id="PF12697"/>
    </source>
</evidence>
<gene>
    <name evidence="2" type="ORF">A3840_03460</name>
</gene>
<dbReference type="Proteomes" id="UP000078389">
    <property type="component" value="Unassembled WGS sequence"/>
</dbReference>
<dbReference type="InterPro" id="IPR050228">
    <property type="entry name" value="Carboxylesterase_BioH"/>
</dbReference>
<dbReference type="AlphaFoldDB" id="A0A178I4X7"/>
<protein>
    <recommendedName>
        <fullName evidence="1">AB hydrolase-1 domain-containing protein</fullName>
    </recommendedName>
</protein>
<dbReference type="SUPFAM" id="SSF53474">
    <property type="entry name" value="alpha/beta-Hydrolases"/>
    <property type="match status" value="1"/>
</dbReference>
<dbReference type="PANTHER" id="PTHR43194">
    <property type="entry name" value="HYDROLASE ALPHA/BETA FOLD FAMILY"/>
    <property type="match status" value="1"/>
</dbReference>
<reference evidence="2 3" key="1">
    <citation type="submission" date="2016-03" db="EMBL/GenBank/DDBJ databases">
        <title>Genome sequencing of Devosia sp. S37.</title>
        <authorList>
            <person name="Mohd Nor M."/>
        </authorList>
    </citation>
    <scope>NUCLEOTIDE SEQUENCE [LARGE SCALE GENOMIC DNA]</scope>
    <source>
        <strain evidence="2 3">S37</strain>
    </source>
</reference>
<evidence type="ECO:0000313" key="3">
    <source>
        <dbReference type="Proteomes" id="UP000078389"/>
    </source>
</evidence>
<dbReference type="InterPro" id="IPR029058">
    <property type="entry name" value="AB_hydrolase_fold"/>
</dbReference>
<organism evidence="2 3">
    <name type="scientific">Devosia elaeis</name>
    <dbReference type="NCBI Taxonomy" id="1770058"/>
    <lineage>
        <taxon>Bacteria</taxon>
        <taxon>Pseudomonadati</taxon>
        <taxon>Pseudomonadota</taxon>
        <taxon>Alphaproteobacteria</taxon>
        <taxon>Hyphomicrobiales</taxon>
        <taxon>Devosiaceae</taxon>
        <taxon>Devosia</taxon>
    </lineage>
</organism>
<dbReference type="OrthoDB" id="9793083at2"/>
<proteinExistence type="predicted"/>
<keyword evidence="3" id="KW-1185">Reference proteome</keyword>
<comment type="caution">
    <text evidence="2">The sequence shown here is derived from an EMBL/GenBank/DDBJ whole genome shotgun (WGS) entry which is preliminary data.</text>
</comment>
<dbReference type="STRING" id="1770058.A3840_03460"/>
<dbReference type="PANTHER" id="PTHR43194:SF2">
    <property type="entry name" value="PEROXISOMAL MEMBRANE PROTEIN LPX1"/>
    <property type="match status" value="1"/>
</dbReference>
<feature type="domain" description="AB hydrolase-1" evidence="1">
    <location>
        <begin position="28"/>
        <end position="256"/>
    </location>
</feature>
<name>A0A178I4X7_9HYPH</name>
<dbReference type="Pfam" id="PF12697">
    <property type="entry name" value="Abhydrolase_6"/>
    <property type="match status" value="1"/>
</dbReference>
<dbReference type="EMBL" id="LVVY01000063">
    <property type="protein sequence ID" value="OAM79326.1"/>
    <property type="molecule type" value="Genomic_DNA"/>
</dbReference>
<dbReference type="RefSeq" id="WP_067451897.1">
    <property type="nucleotide sequence ID" value="NZ_LVVY01000063.1"/>
</dbReference>
<dbReference type="PRINTS" id="PR00111">
    <property type="entry name" value="ABHYDROLASE"/>
</dbReference>
<accession>A0A178I4X7</accession>